<dbReference type="STRING" id="272635.gene:17576811"/>
<keyword evidence="1" id="KW-0547">Nucleotide-binding</keyword>
<protein>
    <submittedName>
        <fullName evidence="4">ABC TRANSPORTER ATP-BINDING PROTEIN</fullName>
    </submittedName>
</protein>
<dbReference type="HOGENOM" id="CLU_000604_1_22_14"/>
<dbReference type="InterPro" id="IPR017871">
    <property type="entry name" value="ABC_transporter-like_CS"/>
</dbReference>
<dbReference type="InterPro" id="IPR003593">
    <property type="entry name" value="AAA+_ATPase"/>
</dbReference>
<dbReference type="SMART" id="SM00382">
    <property type="entry name" value="AAA"/>
    <property type="match status" value="1"/>
</dbReference>
<dbReference type="GO" id="GO:0005524">
    <property type="term" value="F:ATP binding"/>
    <property type="evidence" value="ECO:0007669"/>
    <property type="project" value="UniProtKB-KW"/>
</dbReference>
<evidence type="ECO:0000259" key="3">
    <source>
        <dbReference type="PROSITE" id="PS50893"/>
    </source>
</evidence>
<keyword evidence="5" id="KW-1185">Reference proteome</keyword>
<dbReference type="PANTHER" id="PTHR24220:SF659">
    <property type="entry name" value="TRANSPORTER, PUTATIVE-RELATED"/>
    <property type="match status" value="1"/>
</dbReference>
<dbReference type="GO" id="GO:0005886">
    <property type="term" value="C:plasma membrane"/>
    <property type="evidence" value="ECO:0007669"/>
    <property type="project" value="TreeGrafter"/>
</dbReference>
<dbReference type="AlphaFoldDB" id="Q98QY6"/>
<name>Q98QY6_MYCPU</name>
<dbReference type="Gene3D" id="3.40.50.300">
    <property type="entry name" value="P-loop containing nucleotide triphosphate hydrolases"/>
    <property type="match status" value="1"/>
</dbReference>
<accession>Q98QY6</accession>
<evidence type="ECO:0000256" key="2">
    <source>
        <dbReference type="ARBA" id="ARBA00022840"/>
    </source>
</evidence>
<dbReference type="InterPro" id="IPR003439">
    <property type="entry name" value="ABC_transporter-like_ATP-bd"/>
</dbReference>
<proteinExistence type="predicted"/>
<dbReference type="GO" id="GO:0016887">
    <property type="term" value="F:ATP hydrolysis activity"/>
    <property type="evidence" value="ECO:0007669"/>
    <property type="project" value="InterPro"/>
</dbReference>
<dbReference type="BioCyc" id="MPUL272635:G1GT6-223-MONOMER"/>
<dbReference type="Pfam" id="PF00005">
    <property type="entry name" value="ABC_tran"/>
    <property type="match status" value="1"/>
</dbReference>
<dbReference type="PIR" id="H90539">
    <property type="entry name" value="H90539"/>
</dbReference>
<gene>
    <name evidence="4" type="ordered locus">MYPU_2240</name>
</gene>
<dbReference type="GO" id="GO:0022857">
    <property type="term" value="F:transmembrane transporter activity"/>
    <property type="evidence" value="ECO:0007669"/>
    <property type="project" value="TreeGrafter"/>
</dbReference>
<dbReference type="InterPro" id="IPR015854">
    <property type="entry name" value="ABC_transpr_LolD-like"/>
</dbReference>
<dbReference type="PANTHER" id="PTHR24220">
    <property type="entry name" value="IMPORT ATP-BINDING PROTEIN"/>
    <property type="match status" value="1"/>
</dbReference>
<sequence length="246" mass="28197">MLKIKNLFSRYPDSKNYILEDVNFELKPFEIAAIIGPSGVGKTTLFKAIVQNLINSKDSQVILNNVDLTKLKSKELKKQLKNIGFLSQSPNLVLDDFVYVNIKRSIDDYHNWFFKIFGIITLKQKKQIFDTLEYLGILDKAFWKASDLSGGQQQRVEIAKILIKKPKLILADEPTSALDVETSKNILKLIKDLSKNFQGCIILNVHDLNIAQNYADKIFGIKNNKIVQLETTNKKLSQEQIDFIYK</sequence>
<dbReference type="PROSITE" id="PS50893">
    <property type="entry name" value="ABC_TRANSPORTER_2"/>
    <property type="match status" value="1"/>
</dbReference>
<feature type="domain" description="ABC transporter" evidence="3">
    <location>
        <begin position="2"/>
        <end position="244"/>
    </location>
</feature>
<dbReference type="SUPFAM" id="SSF52540">
    <property type="entry name" value="P-loop containing nucleoside triphosphate hydrolases"/>
    <property type="match status" value="1"/>
</dbReference>
<dbReference type="RefSeq" id="WP_010925028.1">
    <property type="nucleotide sequence ID" value="NC_002771.1"/>
</dbReference>
<dbReference type="KEGG" id="mpu:MYPU_2240"/>
<organism evidence="5">
    <name type="scientific">Mycoplasmopsis pulmonis (strain UAB CTIP)</name>
    <name type="common">Mycoplasma pulmonis</name>
    <dbReference type="NCBI Taxonomy" id="272635"/>
    <lineage>
        <taxon>Bacteria</taxon>
        <taxon>Bacillati</taxon>
        <taxon>Mycoplasmatota</taxon>
        <taxon>Mycoplasmoidales</taxon>
        <taxon>Metamycoplasmataceae</taxon>
        <taxon>Mycoplasmopsis</taxon>
    </lineage>
</organism>
<evidence type="ECO:0000256" key="1">
    <source>
        <dbReference type="ARBA" id="ARBA00022741"/>
    </source>
</evidence>
<dbReference type="Proteomes" id="UP000000528">
    <property type="component" value="Chromosome"/>
</dbReference>
<dbReference type="InterPro" id="IPR027417">
    <property type="entry name" value="P-loop_NTPase"/>
</dbReference>
<dbReference type="eggNOG" id="COG3638">
    <property type="taxonomic scope" value="Bacteria"/>
</dbReference>
<reference evidence="4 5" key="1">
    <citation type="journal article" date="2001" name="Nucleic Acids Res.">
        <title>The complete genome sequence of the murine respiratory pathogen Mycoplasma pulmonis.</title>
        <authorList>
            <person name="Chambaud I."/>
            <person name="Heilig R."/>
            <person name="Ferris S."/>
            <person name="Barbe V."/>
            <person name="Samson D."/>
            <person name="Galisson F."/>
            <person name="Moszer I."/>
            <person name="Dybvig K."/>
            <person name="Wroblewski H."/>
            <person name="Viari A."/>
            <person name="Rocha E.P.C."/>
            <person name="Blanchard A."/>
        </authorList>
    </citation>
    <scope>NUCLEOTIDE SEQUENCE [LARGE SCALE GENOMIC DNA]</scope>
    <source>
        <strain evidence="4 5">UAB CTIP</strain>
    </source>
</reference>
<evidence type="ECO:0000313" key="5">
    <source>
        <dbReference type="Proteomes" id="UP000000528"/>
    </source>
</evidence>
<keyword evidence="2 4" id="KW-0067">ATP-binding</keyword>
<dbReference type="PROSITE" id="PS00211">
    <property type="entry name" value="ABC_TRANSPORTER_1"/>
    <property type="match status" value="1"/>
</dbReference>
<evidence type="ECO:0000313" key="4">
    <source>
        <dbReference type="EMBL" id="CAC13397.1"/>
    </source>
</evidence>
<dbReference type="EMBL" id="AL445563">
    <property type="protein sequence ID" value="CAC13397.1"/>
    <property type="molecule type" value="Genomic_DNA"/>
</dbReference>